<feature type="compositionally biased region" description="Polar residues" evidence="1">
    <location>
        <begin position="156"/>
        <end position="167"/>
    </location>
</feature>
<proteinExistence type="predicted"/>
<dbReference type="EMBL" id="CP029343">
    <property type="protein sequence ID" value="AWL07518.1"/>
    <property type="molecule type" value="Genomic_DNA"/>
</dbReference>
<feature type="compositionally biased region" description="Polar residues" evidence="1">
    <location>
        <begin position="195"/>
        <end position="213"/>
    </location>
</feature>
<feature type="region of interest" description="Disordered" evidence="1">
    <location>
        <begin position="23"/>
        <end position="42"/>
    </location>
</feature>
<dbReference type="KEGG" id="mtim:DIR46_25880"/>
<feature type="compositionally biased region" description="Low complexity" evidence="1">
    <location>
        <begin position="296"/>
        <end position="314"/>
    </location>
</feature>
<name>A0A2S2DQE3_9BURK</name>
<evidence type="ECO:0000313" key="3">
    <source>
        <dbReference type="Proteomes" id="UP000245820"/>
    </source>
</evidence>
<dbReference type="Proteomes" id="UP000245820">
    <property type="component" value="Chromosome"/>
</dbReference>
<dbReference type="AlphaFoldDB" id="A0A2S2DQE3"/>
<feature type="region of interest" description="Disordered" evidence="1">
    <location>
        <begin position="137"/>
        <end position="238"/>
    </location>
</feature>
<protein>
    <submittedName>
        <fullName evidence="2">Uncharacterized protein</fullName>
    </submittedName>
</protein>
<feature type="compositionally biased region" description="Low complexity" evidence="1">
    <location>
        <begin position="138"/>
        <end position="155"/>
    </location>
</feature>
<feature type="region of interest" description="Disordered" evidence="1">
    <location>
        <begin position="289"/>
        <end position="318"/>
    </location>
</feature>
<reference evidence="2 3" key="1">
    <citation type="submission" date="2018-05" db="EMBL/GenBank/DDBJ databases">
        <title>Complete genome sequence of Massilia oculi sp. nov. CCUG 43427T (=DSM 26321T), the type strain of M. oculi, and comparison with genome sequences of other Massilia strains.</title>
        <authorList>
            <person name="Zhu B."/>
        </authorList>
    </citation>
    <scope>NUCLEOTIDE SEQUENCE [LARGE SCALE GENOMIC DNA]</scope>
    <source>
        <strain evidence="2 3">CCUG 43427</strain>
    </source>
</reference>
<sequence length="704" mass="76724">MFDNRTDAQNAMNELLSSGFTRTDVRLSNADPTGQTDSLTGRSDLNIERSQDGDTGITASIKNFFNDLFGSDNAEHVSRYEGAVTRGHHVLTLVADSLPEVERAADIVERYGPTDIDENATGTPDIASSGISAGAMRMGSSAGMQQSSSMSAQSGTLGNVQASSTPKLDNPGDRELFQQGAVSPGQTVGGIHQESLGNSGLTATGGTSLQSSTLRDDPVQNAPLAGSQQGGLSAGSAQLDNDRLATNGAHKGATASAAGASPLAGSSLGAAAGSSIQGSALEGSIRSDSLQRDLQGSHTNSPSGSLSGSLSGDSANLDKQRSGVRIFSRGQSDAALGLGGNTGSGSSTMGSYDDDSYYRNHFNTTYGAAGASYDDYLPAYSYGSEAARSGRYTNRAWDDIESDLRSDWDSRYATGGEPSTWEKMKAAVRHGWERMTRDDDDDLYRGHYDSTYASSGTRFEELKPAYTYGSEMRRSELYRNQPWDDAEGTLRTGWDNRIDGTRDFSTTGSDTSEPSTWDRVKNAVRHGWDSMTDDNDDDIYYRNHWNTTYGAAGGSYDEYRPAYSYGSEMARNDQYRGRSWDAVESDLRSDWDRRYPGEQSTWDKMKSAVRRGWDRMTDGDDDAYYRNHWNSVYGASGEAYDTYRPAYSYGSEMALNEKYRGRPWNDVETDLRSDWDTRYPGDGGPSTWEKMKAAIRHGWDRMMR</sequence>
<organism evidence="2 3">
    <name type="scientific">Massilia oculi</name>
    <dbReference type="NCBI Taxonomy" id="945844"/>
    <lineage>
        <taxon>Bacteria</taxon>
        <taxon>Pseudomonadati</taxon>
        <taxon>Pseudomonadota</taxon>
        <taxon>Betaproteobacteria</taxon>
        <taxon>Burkholderiales</taxon>
        <taxon>Oxalobacteraceae</taxon>
        <taxon>Telluria group</taxon>
        <taxon>Massilia</taxon>
    </lineage>
</organism>
<keyword evidence="3" id="KW-1185">Reference proteome</keyword>
<accession>A0A2S2DQE3</accession>
<evidence type="ECO:0000256" key="1">
    <source>
        <dbReference type="SAM" id="MobiDB-lite"/>
    </source>
</evidence>
<gene>
    <name evidence="2" type="ORF">DIR46_25880</name>
</gene>
<feature type="compositionally biased region" description="Polar residues" evidence="1">
    <location>
        <begin position="30"/>
        <end position="42"/>
    </location>
</feature>
<evidence type="ECO:0000313" key="2">
    <source>
        <dbReference type="EMBL" id="AWL07518.1"/>
    </source>
</evidence>
<dbReference type="OrthoDB" id="581516at2"/>